<feature type="repeat" description="TPR" evidence="3">
    <location>
        <begin position="150"/>
        <end position="183"/>
    </location>
</feature>
<keyword evidence="4" id="KW-0812">Transmembrane</keyword>
<name>G6FZ52_9CYAN</name>
<comment type="caution">
    <text evidence="5">The sequence shown here is derived from an EMBL/GenBank/DDBJ whole genome shotgun (WGS) entry which is preliminary data.</text>
</comment>
<protein>
    <submittedName>
        <fullName evidence="5">Tetratricopeptide TPR_1 repeat-containing protein</fullName>
    </submittedName>
</protein>
<dbReference type="Pfam" id="PF13424">
    <property type="entry name" value="TPR_12"/>
    <property type="match status" value="1"/>
</dbReference>
<dbReference type="PANTHER" id="PTHR45586">
    <property type="entry name" value="TPR REPEAT-CONTAINING PROTEIN PA4667"/>
    <property type="match status" value="1"/>
</dbReference>
<keyword evidence="4" id="KW-1133">Transmembrane helix</keyword>
<dbReference type="EMBL" id="AGIZ01000015">
    <property type="protein sequence ID" value="EHC09070.1"/>
    <property type="molecule type" value="Genomic_DNA"/>
</dbReference>
<dbReference type="PATRIC" id="fig|741277.3.peg.3643"/>
<accession>G6FZ52</accession>
<evidence type="ECO:0000256" key="2">
    <source>
        <dbReference type="ARBA" id="ARBA00022803"/>
    </source>
</evidence>
<dbReference type="SUPFAM" id="SSF48452">
    <property type="entry name" value="TPR-like"/>
    <property type="match status" value="1"/>
</dbReference>
<reference evidence="5 6" key="1">
    <citation type="submission" date="2011-09" db="EMBL/GenBank/DDBJ databases">
        <title>The draft genome of Fischerella sp. JSC-11.</title>
        <authorList>
            <consortium name="US DOE Joint Genome Institute (JGI-PGF)"/>
            <person name="Lucas S."/>
            <person name="Han J."/>
            <person name="Lapidus A."/>
            <person name="Cheng J.-F."/>
            <person name="Goodwin L."/>
            <person name="Pitluck S."/>
            <person name="Peters L."/>
            <person name="Land M.L."/>
            <person name="Hauser L."/>
            <person name="Sarkisova S."/>
            <person name="Bryant D.A."/>
            <person name="Brown I."/>
            <person name="Woyke T.J."/>
        </authorList>
    </citation>
    <scope>NUCLEOTIDE SEQUENCE [LARGE SCALE GENOMIC DNA]</scope>
    <source>
        <strain evidence="5 6">JSC-11</strain>
    </source>
</reference>
<dbReference type="Gene3D" id="1.25.40.10">
    <property type="entry name" value="Tetratricopeptide repeat domain"/>
    <property type="match status" value="1"/>
</dbReference>
<dbReference type="Pfam" id="PF00515">
    <property type="entry name" value="TPR_1"/>
    <property type="match status" value="1"/>
</dbReference>
<sequence>MEKTIDSGRLTLNSEQLTLDSGQLKMDSNLAVIYLAILVGILLFTFINVVPQIFKNRKIERNFSRLRNKLSKEKGTTQEYYELASIYSEKKVYSQAVSLFQKALKAAEEEREENIAVIYNGLGFAYFAQEQYDLAIRQYKDALKTKPDYVTALNNLAHAYERKNLTAQALQAYEEALKYDPKNSTAKRRAESLRRLVTA</sequence>
<dbReference type="PROSITE" id="PS50005">
    <property type="entry name" value="TPR"/>
    <property type="match status" value="3"/>
</dbReference>
<dbReference type="SMART" id="SM00028">
    <property type="entry name" value="TPR"/>
    <property type="match status" value="3"/>
</dbReference>
<feature type="transmembrane region" description="Helical" evidence="4">
    <location>
        <begin position="31"/>
        <end position="51"/>
    </location>
</feature>
<evidence type="ECO:0000256" key="1">
    <source>
        <dbReference type="ARBA" id="ARBA00022737"/>
    </source>
</evidence>
<proteinExistence type="predicted"/>
<keyword evidence="4" id="KW-0472">Membrane</keyword>
<dbReference type="InterPro" id="IPR011990">
    <property type="entry name" value="TPR-like_helical_dom_sf"/>
</dbReference>
<evidence type="ECO:0000313" key="6">
    <source>
        <dbReference type="Proteomes" id="UP000004344"/>
    </source>
</evidence>
<dbReference type="InterPro" id="IPR019734">
    <property type="entry name" value="TPR_rpt"/>
</dbReference>
<evidence type="ECO:0000313" key="5">
    <source>
        <dbReference type="EMBL" id="EHC09070.1"/>
    </source>
</evidence>
<gene>
    <name evidence="5" type="ORF">FJSC11DRAFT_4151</name>
</gene>
<keyword evidence="1" id="KW-0677">Repeat</keyword>
<dbReference type="Proteomes" id="UP000004344">
    <property type="component" value="Unassembled WGS sequence"/>
</dbReference>
<dbReference type="PANTHER" id="PTHR45586:SF1">
    <property type="entry name" value="LIPOPOLYSACCHARIDE ASSEMBLY PROTEIN B"/>
    <property type="match status" value="1"/>
</dbReference>
<dbReference type="PROSITE" id="PS50293">
    <property type="entry name" value="TPR_REGION"/>
    <property type="match status" value="2"/>
</dbReference>
<keyword evidence="6" id="KW-1185">Reference proteome</keyword>
<feature type="repeat" description="TPR" evidence="3">
    <location>
        <begin position="116"/>
        <end position="149"/>
    </location>
</feature>
<organism evidence="5 6">
    <name type="scientific">Fischerella thermalis JSC-11</name>
    <dbReference type="NCBI Taxonomy" id="741277"/>
    <lineage>
        <taxon>Bacteria</taxon>
        <taxon>Bacillati</taxon>
        <taxon>Cyanobacteriota</taxon>
        <taxon>Cyanophyceae</taxon>
        <taxon>Nostocales</taxon>
        <taxon>Hapalosiphonaceae</taxon>
        <taxon>Fischerella</taxon>
    </lineage>
</organism>
<feature type="repeat" description="TPR" evidence="3">
    <location>
        <begin position="77"/>
        <end position="110"/>
    </location>
</feature>
<evidence type="ECO:0000256" key="4">
    <source>
        <dbReference type="SAM" id="Phobius"/>
    </source>
</evidence>
<keyword evidence="2 3" id="KW-0802">TPR repeat</keyword>
<dbReference type="InterPro" id="IPR051012">
    <property type="entry name" value="CellSynth/LPSAsmb/PSIAsmb"/>
</dbReference>
<evidence type="ECO:0000256" key="3">
    <source>
        <dbReference type="PROSITE-ProRule" id="PRU00339"/>
    </source>
</evidence>
<dbReference type="AlphaFoldDB" id="G6FZ52"/>